<dbReference type="AlphaFoldDB" id="A0A3S1ADH2"/>
<feature type="domain" description="LRRK2 ARM repeat" evidence="1">
    <location>
        <begin position="145"/>
        <end position="228"/>
    </location>
</feature>
<dbReference type="OrthoDB" id="6148776at2759"/>
<feature type="non-terminal residue" evidence="2">
    <location>
        <position position="228"/>
    </location>
</feature>
<dbReference type="EMBL" id="RQTK01000065">
    <property type="protein sequence ID" value="RUS89132.1"/>
    <property type="molecule type" value="Genomic_DNA"/>
</dbReference>
<evidence type="ECO:0000259" key="1">
    <source>
        <dbReference type="Pfam" id="PF23744"/>
    </source>
</evidence>
<dbReference type="InterPro" id="IPR016024">
    <property type="entry name" value="ARM-type_fold"/>
</dbReference>
<reference evidence="2 3" key="1">
    <citation type="submission" date="2019-01" db="EMBL/GenBank/DDBJ databases">
        <title>A draft genome assembly of the solar-powered sea slug Elysia chlorotica.</title>
        <authorList>
            <person name="Cai H."/>
            <person name="Li Q."/>
            <person name="Fang X."/>
            <person name="Li J."/>
            <person name="Curtis N.E."/>
            <person name="Altenburger A."/>
            <person name="Shibata T."/>
            <person name="Feng M."/>
            <person name="Maeda T."/>
            <person name="Schwartz J.A."/>
            <person name="Shigenobu S."/>
            <person name="Lundholm N."/>
            <person name="Nishiyama T."/>
            <person name="Yang H."/>
            <person name="Hasebe M."/>
            <person name="Li S."/>
            <person name="Pierce S.K."/>
            <person name="Wang J."/>
        </authorList>
    </citation>
    <scope>NUCLEOTIDE SEQUENCE [LARGE SCALE GENOMIC DNA]</scope>
    <source>
        <strain evidence="2">EC2010</strain>
        <tissue evidence="2">Whole organism of an adult</tissue>
    </source>
</reference>
<evidence type="ECO:0000313" key="2">
    <source>
        <dbReference type="EMBL" id="RUS89132.1"/>
    </source>
</evidence>
<name>A0A3S1ADH2_ELYCH</name>
<dbReference type="Pfam" id="PF23744">
    <property type="entry name" value="ARM_LRRK2"/>
    <property type="match status" value="1"/>
</dbReference>
<comment type="caution">
    <text evidence="2">The sequence shown here is derived from an EMBL/GenBank/DDBJ whole genome shotgun (WGS) entry which is preliminary data.</text>
</comment>
<accession>A0A3S1ADH2</accession>
<proteinExistence type="predicted"/>
<dbReference type="Proteomes" id="UP000271974">
    <property type="component" value="Unassembled WGS sequence"/>
</dbReference>
<sequence>MNVLIYILKEDAELQGIMTKKYLQLLLQLFKLHPKNAILVKAVFNVLLVMAEDAKTRPLLGLPVLNVIRSQVSLRQRDSSVIVESFRVLEVLCQTEKVSELLVEGGFLSAVVLPELLTNTEEAVVQQCGIKILLATANHLFPNMKSEEQAYQWLKVIFLAMSRHIANVQIQISCCKVLVKLLENKPEVFPWIGEDANLRQDPIHTLCLGVILMHEKNPELFIAACKAI</sequence>
<protein>
    <recommendedName>
        <fullName evidence="1">LRRK2 ARM repeat domain-containing protein</fullName>
    </recommendedName>
</protein>
<dbReference type="SUPFAM" id="SSF48371">
    <property type="entry name" value="ARM repeat"/>
    <property type="match status" value="1"/>
</dbReference>
<keyword evidence="3" id="KW-1185">Reference proteome</keyword>
<evidence type="ECO:0000313" key="3">
    <source>
        <dbReference type="Proteomes" id="UP000271974"/>
    </source>
</evidence>
<gene>
    <name evidence="2" type="ORF">EGW08_003140</name>
</gene>
<organism evidence="2 3">
    <name type="scientific">Elysia chlorotica</name>
    <name type="common">Eastern emerald elysia</name>
    <name type="synonym">Sea slug</name>
    <dbReference type="NCBI Taxonomy" id="188477"/>
    <lineage>
        <taxon>Eukaryota</taxon>
        <taxon>Metazoa</taxon>
        <taxon>Spiralia</taxon>
        <taxon>Lophotrochozoa</taxon>
        <taxon>Mollusca</taxon>
        <taxon>Gastropoda</taxon>
        <taxon>Heterobranchia</taxon>
        <taxon>Euthyneura</taxon>
        <taxon>Panpulmonata</taxon>
        <taxon>Sacoglossa</taxon>
        <taxon>Placobranchoidea</taxon>
        <taxon>Plakobranchidae</taxon>
        <taxon>Elysia</taxon>
    </lineage>
</organism>
<dbReference type="InterPro" id="IPR056597">
    <property type="entry name" value="ARM_LRRK2"/>
</dbReference>